<reference evidence="2 3" key="1">
    <citation type="submission" date="2015-11" db="EMBL/GenBank/DDBJ databases">
        <authorList>
            <person name="Conboy A.J."/>
            <person name="Conboy D.B."/>
            <person name="Cross T."/>
            <person name="Afram P."/>
            <person name="Dunbar D."/>
            <person name="Schaff J.E."/>
            <person name="Dashiell C.L."/>
            <person name="Macialek J.A."/>
            <person name="Bradley K.W."/>
            <person name="Asai D.J."/>
            <person name="Bowman C.A."/>
            <person name="Russell D.A."/>
            <person name="Pope W.H."/>
            <person name="Jacobs-Sera D."/>
            <person name="Hendrix R.W."/>
            <person name="Hatfull G.F."/>
        </authorList>
    </citation>
    <scope>NUCLEOTIDE SEQUENCE [LARGE SCALE GENOMIC DNA]</scope>
</reference>
<evidence type="ECO:0000313" key="2">
    <source>
        <dbReference type="EMBL" id="ALY08521.1"/>
    </source>
</evidence>
<dbReference type="Pfam" id="PF26096">
    <property type="entry name" value="DUF8033"/>
    <property type="match status" value="1"/>
</dbReference>
<proteinExistence type="predicted"/>
<gene>
    <name evidence="2" type="primary">78</name>
    <name evidence="2" type="ORF">ANANSI_78</name>
</gene>
<dbReference type="Proteomes" id="UP000222515">
    <property type="component" value="Segment"/>
</dbReference>
<evidence type="ECO:0000259" key="1">
    <source>
        <dbReference type="Pfam" id="PF26096"/>
    </source>
</evidence>
<dbReference type="EMBL" id="KU160639">
    <property type="protein sequence ID" value="ALY08521.1"/>
    <property type="molecule type" value="Genomic_DNA"/>
</dbReference>
<accession>A0A0U3THY7</accession>
<sequence>MEFYNRKPLQGQLEELLRTRGRGVRVKVSDAGTYIATKTNFNANETLVGQWLEGCYVVASYGTPLAVITKRGSIINSTEYGETTRNHQAIVYDALTLLPGTPKLVEAEKFWDAVREQGTRND</sequence>
<evidence type="ECO:0000313" key="3">
    <source>
        <dbReference type="Proteomes" id="UP000222515"/>
    </source>
</evidence>
<dbReference type="InterPro" id="IPR058346">
    <property type="entry name" value="DUF8033"/>
</dbReference>
<feature type="domain" description="DUF8033" evidence="1">
    <location>
        <begin position="35"/>
        <end position="88"/>
    </location>
</feature>
<name>A0A0U3THY7_9CAUD</name>
<protein>
    <recommendedName>
        <fullName evidence="1">DUF8033 domain-containing protein</fullName>
    </recommendedName>
</protein>
<organism evidence="2 3">
    <name type="scientific">Arthrobacter phage Anansi</name>
    <dbReference type="NCBI Taxonomy" id="1772292"/>
    <lineage>
        <taxon>Viruses</taxon>
        <taxon>Duplodnaviria</taxon>
        <taxon>Heunggongvirae</taxon>
        <taxon>Uroviricota</taxon>
        <taxon>Caudoviricetes</taxon>
        <taxon>Amigovirus</taxon>
        <taxon>Amigovirus amigo</taxon>
    </lineage>
</organism>